<dbReference type="Proteomes" id="UP000694853">
    <property type="component" value="Unplaced"/>
</dbReference>
<feature type="region of interest" description="Disordered" evidence="3">
    <location>
        <begin position="692"/>
        <end position="713"/>
    </location>
</feature>
<feature type="compositionally biased region" description="Basic and acidic residues" evidence="3">
    <location>
        <begin position="135"/>
        <end position="144"/>
    </location>
</feature>
<dbReference type="FunFam" id="1.10.340.30:FF:000007">
    <property type="entry name" value="Methyl-CpG-binding domain protein 4"/>
    <property type="match status" value="1"/>
</dbReference>
<feature type="compositionally biased region" description="Basic and acidic residues" evidence="3">
    <location>
        <begin position="701"/>
        <end position="711"/>
    </location>
</feature>
<dbReference type="InterPro" id="IPR011257">
    <property type="entry name" value="DNA_glycosylase"/>
</dbReference>
<feature type="region of interest" description="Disordered" evidence="3">
    <location>
        <begin position="1"/>
        <end position="153"/>
    </location>
</feature>
<dbReference type="GO" id="GO:0005634">
    <property type="term" value="C:nucleus"/>
    <property type="evidence" value="ECO:0007669"/>
    <property type="project" value="UniProtKB-SubCell"/>
</dbReference>
<feature type="region of interest" description="Disordered" evidence="3">
    <location>
        <begin position="961"/>
        <end position="981"/>
    </location>
</feature>
<feature type="region of interest" description="Disordered" evidence="3">
    <location>
        <begin position="385"/>
        <end position="409"/>
    </location>
</feature>
<dbReference type="PANTHER" id="PTHR15074">
    <property type="entry name" value="METHYL-CPG-BINDING PROTEIN"/>
    <property type="match status" value="1"/>
</dbReference>
<dbReference type="Pfam" id="PF00730">
    <property type="entry name" value="HhH-GPD"/>
    <property type="match status" value="1"/>
</dbReference>
<dbReference type="KEGG" id="aprc:113856194"/>
<dbReference type="GeneID" id="113856194"/>
<reference evidence="5" key="1">
    <citation type="journal article" date="2019" name="Toxins">
        <title>Detection of Abrin-Like and Prepropulchellin-Like Toxin Genes and Transcripts Using Whole Genome Sequencing and Full-Length Transcript Sequencing of Abrus precatorius.</title>
        <authorList>
            <person name="Hovde B.T."/>
            <person name="Daligault H.E."/>
            <person name="Hanschen E.R."/>
            <person name="Kunde Y.A."/>
            <person name="Johnson M.B."/>
            <person name="Starkenburg S.R."/>
            <person name="Johnson S.L."/>
        </authorList>
    </citation>
    <scope>NUCLEOTIDE SEQUENCE [LARGE SCALE GENOMIC DNA]</scope>
</reference>
<feature type="compositionally biased region" description="Basic and acidic residues" evidence="3">
    <location>
        <begin position="116"/>
        <end position="126"/>
    </location>
</feature>
<keyword evidence="5" id="KW-1185">Reference proteome</keyword>
<dbReference type="GO" id="GO:0003677">
    <property type="term" value="F:DNA binding"/>
    <property type="evidence" value="ECO:0007669"/>
    <property type="project" value="InterPro"/>
</dbReference>
<dbReference type="Gene3D" id="1.10.340.30">
    <property type="entry name" value="Hypothetical protein, domain 2"/>
    <property type="match status" value="1"/>
</dbReference>
<evidence type="ECO:0000259" key="4">
    <source>
        <dbReference type="Pfam" id="PF00730"/>
    </source>
</evidence>
<dbReference type="OrthoDB" id="10265068at2759"/>
<evidence type="ECO:0000256" key="2">
    <source>
        <dbReference type="ARBA" id="ARBA00023242"/>
    </source>
</evidence>
<reference evidence="6" key="2">
    <citation type="submission" date="2025-08" db="UniProtKB">
        <authorList>
            <consortium name="RefSeq"/>
        </authorList>
    </citation>
    <scope>IDENTIFICATION</scope>
    <source>
        <tissue evidence="6">Young leaves</tissue>
    </source>
</reference>
<dbReference type="InterPro" id="IPR045138">
    <property type="entry name" value="MeCP2/MBD4"/>
</dbReference>
<evidence type="ECO:0000256" key="3">
    <source>
        <dbReference type="SAM" id="MobiDB-lite"/>
    </source>
</evidence>
<evidence type="ECO:0000256" key="1">
    <source>
        <dbReference type="ARBA" id="ARBA00004123"/>
    </source>
</evidence>
<keyword evidence="2" id="KW-0539">Nucleus</keyword>
<feature type="compositionally biased region" description="Basic and acidic residues" evidence="3">
    <location>
        <begin position="71"/>
        <end position="105"/>
    </location>
</feature>
<dbReference type="PANTHER" id="PTHR15074:SF0">
    <property type="entry name" value="METHYL-CPG-BINDING DOMAIN PROTEIN 4-LIKE PROTEIN"/>
    <property type="match status" value="1"/>
</dbReference>
<proteinExistence type="predicted"/>
<comment type="subcellular location">
    <subcellularLocation>
        <location evidence="1">Nucleus</location>
    </subcellularLocation>
</comment>
<dbReference type="InterPro" id="IPR003265">
    <property type="entry name" value="HhH-GPD_domain"/>
</dbReference>
<dbReference type="SUPFAM" id="SSF48150">
    <property type="entry name" value="DNA-glycosylase"/>
    <property type="match status" value="1"/>
</dbReference>
<organism evidence="5 6">
    <name type="scientific">Abrus precatorius</name>
    <name type="common">Indian licorice</name>
    <name type="synonym">Glycine abrus</name>
    <dbReference type="NCBI Taxonomy" id="3816"/>
    <lineage>
        <taxon>Eukaryota</taxon>
        <taxon>Viridiplantae</taxon>
        <taxon>Streptophyta</taxon>
        <taxon>Embryophyta</taxon>
        <taxon>Tracheophyta</taxon>
        <taxon>Spermatophyta</taxon>
        <taxon>Magnoliopsida</taxon>
        <taxon>eudicotyledons</taxon>
        <taxon>Gunneridae</taxon>
        <taxon>Pentapetalae</taxon>
        <taxon>rosids</taxon>
        <taxon>fabids</taxon>
        <taxon>Fabales</taxon>
        <taxon>Fabaceae</taxon>
        <taxon>Papilionoideae</taxon>
        <taxon>50 kb inversion clade</taxon>
        <taxon>NPAAA clade</taxon>
        <taxon>indigoferoid/millettioid clade</taxon>
        <taxon>Abreae</taxon>
        <taxon>Abrus</taxon>
    </lineage>
</organism>
<feature type="compositionally biased region" description="Basic and acidic residues" evidence="3">
    <location>
        <begin position="25"/>
        <end position="40"/>
    </location>
</feature>
<feature type="compositionally biased region" description="Polar residues" evidence="3">
    <location>
        <begin position="41"/>
        <end position="52"/>
    </location>
</feature>
<dbReference type="RefSeq" id="XP_027343718.1">
    <property type="nucleotide sequence ID" value="XM_027487917.1"/>
</dbReference>
<protein>
    <submittedName>
        <fullName evidence="6">Uncharacterized protein LOC113856194 isoform X1</fullName>
    </submittedName>
</protein>
<sequence>MERPSCILALYAPTEENLKPKRKNKESDKKRKRLTEHDLQRNYNEIDTGNSKRTSKMVAEAPKISPYFQNDHGKKTDNGEANGDKVAVENIKSKKERRPKKDDVRSCCYGSENGLIEDKLGGDGKIKSKKRKKKEVAYGDDSKSKTSKFKSKKMTPEVHKNIVQMGVRYVSPYFHNDCRKKINVQPLGEEIKSEGNMMRDKLKEDDGGLESYVDSVGLTAASGDFLEHDLKENGNEFITITIKSKKKKKSRSHKNVEEHSKVQKVSPFFQNDNVKTIDVEALDHEDDFHSVALKGTCRYIAQERGGESGNKIAVQKIKSKGKRTYKKLEPVEHDQILNFSSFFQGDNEKKGDVDSYCGSFREDKLPDDGNKFEYGTIKFKKKKKKKKAFSNKPQEDGNDAETHNVKPKKTKSVVWENIAQVGDGNDAETCNVKSKKMESVAQKNIAQVGARYISPYFHNGGGKNKFELLDMESKSGSIALPTIRNFIDDKPKEINSGKKNKRQGLESHVDTVVLAAASGDFFENKLQENRNEIQTVKIKSKRKRKSNYQKVVEEHAMVRKVSPYIRHDHQKEVNVEALYNESNFDSVALMGTNGDKFVAIENFKYTAGMKTSTKHEIVERAQIQKNSSFFQSDNEKKVGAESCSGGENEFIVLPGTCGSFLEEKLPEDGNVIENGMVNLKKKKKKKKVVANTLQENGNDAETSKAKPKKTEPLVQKSVAHGVRYVSPYFHNDCGKKVYVQPLAEEIKSESIALHTFGNFIKDKVVENNVGKNIKQQGLEIHADSVVLTATSGDTMDELQENGNKIESIKDKLKKSKYCSWKTAEEHAKVRKVSPYFHNDSEKTVNANILNYEKDFDSAALRSTYGDKIAIENFKYTGMKTSKEHETTELAQIHKVSPFFLSENAEKVAAGSCYGSEVEFHALPSSGVRLLEQKLQEDGNVIENGMVNLKKKKKKKVVANTLQENGNDAETSKAKPKKTKPLLQKSVAHGVRYVSPYFCNDSGKKINVKPLDKESQSEAVKRTLSASQKWDEAYKRKTPDNTWNPPHSEFGLIQEGHVHDPWRVLVICMLLNRTTGDQTKKILSNFFELCPDAKSCTKVSREELERTIKTLGFQHKRAAMLQRFSEEYLDESWTHVTQLHGIGKYAADAYAIFVTGKWDKVIPTDHMLNHYWEFLHNTKHPL</sequence>
<dbReference type="AlphaFoldDB" id="A0A8B8KKA3"/>
<gene>
    <name evidence="6" type="primary">LOC113856194</name>
</gene>
<name>A0A8B8KKA3_ABRPR</name>
<accession>A0A8B8KKA3</accession>
<dbReference type="GO" id="GO:0006284">
    <property type="term" value="P:base-excision repair"/>
    <property type="evidence" value="ECO:0007669"/>
    <property type="project" value="InterPro"/>
</dbReference>
<feature type="domain" description="HhH-GPD" evidence="4">
    <location>
        <begin position="1067"/>
        <end position="1167"/>
    </location>
</feature>
<dbReference type="GO" id="GO:0003824">
    <property type="term" value="F:catalytic activity"/>
    <property type="evidence" value="ECO:0007669"/>
    <property type="project" value="InterPro"/>
</dbReference>
<evidence type="ECO:0000313" key="5">
    <source>
        <dbReference type="Proteomes" id="UP000694853"/>
    </source>
</evidence>
<evidence type="ECO:0000313" key="6">
    <source>
        <dbReference type="RefSeq" id="XP_027343718.1"/>
    </source>
</evidence>